<name>A0A0F9P6N4_9ZZZZ</name>
<dbReference type="NCBIfam" id="NF007528">
    <property type="entry name" value="PRK10141.1"/>
    <property type="match status" value="1"/>
</dbReference>
<accession>A0A0F9P6N4</accession>
<dbReference type="PROSITE" id="PS50987">
    <property type="entry name" value="HTH_ARSR_2"/>
    <property type="match status" value="1"/>
</dbReference>
<reference evidence="5" key="1">
    <citation type="journal article" date="2015" name="Nature">
        <title>Complex archaea that bridge the gap between prokaryotes and eukaryotes.</title>
        <authorList>
            <person name="Spang A."/>
            <person name="Saw J.H."/>
            <person name="Jorgensen S.L."/>
            <person name="Zaremba-Niedzwiedzka K."/>
            <person name="Martijn J."/>
            <person name="Lind A.E."/>
            <person name="van Eijk R."/>
            <person name="Schleper C."/>
            <person name="Guy L."/>
            <person name="Ettema T.J."/>
        </authorList>
    </citation>
    <scope>NUCLEOTIDE SEQUENCE</scope>
</reference>
<dbReference type="InterPro" id="IPR011991">
    <property type="entry name" value="ArsR-like_HTH"/>
</dbReference>
<dbReference type="Gene3D" id="1.10.10.10">
    <property type="entry name" value="Winged helix-like DNA-binding domain superfamily/Winged helix DNA-binding domain"/>
    <property type="match status" value="1"/>
</dbReference>
<gene>
    <name evidence="5" type="ORF">LCGC14_0863570</name>
</gene>
<organism evidence="5">
    <name type="scientific">marine sediment metagenome</name>
    <dbReference type="NCBI Taxonomy" id="412755"/>
    <lineage>
        <taxon>unclassified sequences</taxon>
        <taxon>metagenomes</taxon>
        <taxon>ecological metagenomes</taxon>
    </lineage>
</organism>
<dbReference type="SMART" id="SM00418">
    <property type="entry name" value="HTH_ARSR"/>
    <property type="match status" value="1"/>
</dbReference>
<protein>
    <recommendedName>
        <fullName evidence="4">HTH arsR-type domain-containing protein</fullName>
    </recommendedName>
</protein>
<feature type="domain" description="HTH arsR-type" evidence="4">
    <location>
        <begin position="1"/>
        <end position="92"/>
    </location>
</feature>
<dbReference type="CDD" id="cd00090">
    <property type="entry name" value="HTH_ARSR"/>
    <property type="match status" value="1"/>
</dbReference>
<dbReference type="GO" id="GO:0003700">
    <property type="term" value="F:DNA-binding transcription factor activity"/>
    <property type="evidence" value="ECO:0007669"/>
    <property type="project" value="InterPro"/>
</dbReference>
<dbReference type="FunFam" id="1.10.10.10:FF:000279">
    <property type="entry name" value="Transcriptional regulator, ArsR family"/>
    <property type="match status" value="1"/>
</dbReference>
<evidence type="ECO:0000259" key="4">
    <source>
        <dbReference type="PROSITE" id="PS50987"/>
    </source>
</evidence>
<keyword evidence="3" id="KW-0804">Transcription</keyword>
<dbReference type="InterPro" id="IPR036390">
    <property type="entry name" value="WH_DNA-bd_sf"/>
</dbReference>
<evidence type="ECO:0000256" key="3">
    <source>
        <dbReference type="ARBA" id="ARBA00023163"/>
    </source>
</evidence>
<dbReference type="InterPro" id="IPR001845">
    <property type="entry name" value="HTH_ArsR_DNA-bd_dom"/>
</dbReference>
<dbReference type="Pfam" id="PF01022">
    <property type="entry name" value="HTH_5"/>
    <property type="match status" value="1"/>
</dbReference>
<evidence type="ECO:0000313" key="5">
    <source>
        <dbReference type="EMBL" id="KKN27540.1"/>
    </source>
</evidence>
<keyword evidence="1" id="KW-0805">Transcription regulation</keyword>
<dbReference type="AlphaFoldDB" id="A0A0F9P6N4"/>
<dbReference type="PANTHER" id="PTHR33154:SF18">
    <property type="entry name" value="ARSENICAL RESISTANCE OPERON REPRESSOR"/>
    <property type="match status" value="1"/>
</dbReference>
<dbReference type="InterPro" id="IPR051081">
    <property type="entry name" value="HTH_MetalResp_TranReg"/>
</dbReference>
<proteinExistence type="predicted"/>
<keyword evidence="2" id="KW-0238">DNA-binding</keyword>
<dbReference type="EMBL" id="LAZR01002628">
    <property type="protein sequence ID" value="KKN27540.1"/>
    <property type="molecule type" value="Genomic_DNA"/>
</dbReference>
<dbReference type="InterPro" id="IPR036388">
    <property type="entry name" value="WH-like_DNA-bd_sf"/>
</dbReference>
<comment type="caution">
    <text evidence="5">The sequence shown here is derived from an EMBL/GenBank/DDBJ whole genome shotgun (WGS) entry which is preliminary data.</text>
</comment>
<dbReference type="GO" id="GO:0003677">
    <property type="term" value="F:DNA binding"/>
    <property type="evidence" value="ECO:0007669"/>
    <property type="project" value="UniProtKB-KW"/>
</dbReference>
<dbReference type="PANTHER" id="PTHR33154">
    <property type="entry name" value="TRANSCRIPTIONAL REGULATOR, ARSR FAMILY"/>
    <property type="match status" value="1"/>
</dbReference>
<dbReference type="SUPFAM" id="SSF46785">
    <property type="entry name" value="Winged helix' DNA-binding domain"/>
    <property type="match status" value="1"/>
</dbReference>
<dbReference type="PRINTS" id="PR00778">
    <property type="entry name" value="HTHARSR"/>
</dbReference>
<evidence type="ECO:0000256" key="2">
    <source>
        <dbReference type="ARBA" id="ARBA00023125"/>
    </source>
</evidence>
<dbReference type="NCBIfam" id="NF033788">
    <property type="entry name" value="HTH_metalloreg"/>
    <property type="match status" value="1"/>
</dbReference>
<evidence type="ECO:0000256" key="1">
    <source>
        <dbReference type="ARBA" id="ARBA00023015"/>
    </source>
</evidence>
<sequence length="118" mass="13663">MEQFNPLQFYKCLADDTRLKAMLLISHQEELCVCELVAALELSQPKVSRHLAQLRQCGLLSDRKQNQWVYYSINKALPEWAKNVLTQTLTANPSFYENDLTRLNVMGNRPERITSCCN</sequence>